<dbReference type="EMBL" id="BARW01020257">
    <property type="protein sequence ID" value="GAI89702.1"/>
    <property type="molecule type" value="Genomic_DNA"/>
</dbReference>
<gene>
    <name evidence="2" type="ORF">S12H4_34260</name>
</gene>
<accession>X1S9I1</accession>
<organism evidence="2">
    <name type="scientific">marine sediment metagenome</name>
    <dbReference type="NCBI Taxonomy" id="412755"/>
    <lineage>
        <taxon>unclassified sequences</taxon>
        <taxon>metagenomes</taxon>
        <taxon>ecological metagenomes</taxon>
    </lineage>
</organism>
<name>X1S9I1_9ZZZZ</name>
<feature type="non-terminal residue" evidence="2">
    <location>
        <position position="1"/>
    </location>
</feature>
<sequence>LELFPEHDNLVNPLVHRCQSLEAQVQQLQQQIKAQNDKP</sequence>
<reference evidence="2" key="1">
    <citation type="journal article" date="2014" name="Front. Microbiol.">
        <title>High frequency of phylogenetically diverse reductive dehalogenase-homologous genes in deep subseafloor sedimentary metagenomes.</title>
        <authorList>
            <person name="Kawai M."/>
            <person name="Futagami T."/>
            <person name="Toyoda A."/>
            <person name="Takaki Y."/>
            <person name="Nishi S."/>
            <person name="Hori S."/>
            <person name="Arai W."/>
            <person name="Tsubouchi T."/>
            <person name="Morono Y."/>
            <person name="Uchiyama I."/>
            <person name="Ito T."/>
            <person name="Fujiyama A."/>
            <person name="Inagaki F."/>
            <person name="Takami H."/>
        </authorList>
    </citation>
    <scope>NUCLEOTIDE SEQUENCE</scope>
    <source>
        <strain evidence="2">Expedition CK06-06</strain>
    </source>
</reference>
<comment type="caution">
    <text evidence="2">The sequence shown here is derived from an EMBL/GenBank/DDBJ whole genome shotgun (WGS) entry which is preliminary data.</text>
</comment>
<proteinExistence type="predicted"/>
<feature type="coiled-coil region" evidence="1">
    <location>
        <begin position="11"/>
        <end position="38"/>
    </location>
</feature>
<evidence type="ECO:0000256" key="1">
    <source>
        <dbReference type="SAM" id="Coils"/>
    </source>
</evidence>
<dbReference type="AlphaFoldDB" id="X1S9I1"/>
<evidence type="ECO:0000313" key="2">
    <source>
        <dbReference type="EMBL" id="GAI89702.1"/>
    </source>
</evidence>
<keyword evidence="1" id="KW-0175">Coiled coil</keyword>
<protein>
    <submittedName>
        <fullName evidence="2">Uncharacterized protein</fullName>
    </submittedName>
</protein>